<organism evidence="2 3">
    <name type="scientific">Aphanomyces invadans</name>
    <dbReference type="NCBI Taxonomy" id="157072"/>
    <lineage>
        <taxon>Eukaryota</taxon>
        <taxon>Sar</taxon>
        <taxon>Stramenopiles</taxon>
        <taxon>Oomycota</taxon>
        <taxon>Saprolegniomycetes</taxon>
        <taxon>Saprolegniales</taxon>
        <taxon>Verrucalvaceae</taxon>
        <taxon>Aphanomyces</taxon>
    </lineage>
</organism>
<comment type="caution">
    <text evidence="2">The sequence shown here is derived from an EMBL/GenBank/DDBJ whole genome shotgun (WGS) entry which is preliminary data.</text>
</comment>
<dbReference type="InterPro" id="IPR036397">
    <property type="entry name" value="RNaseH_sf"/>
</dbReference>
<feature type="domain" description="DDE-1" evidence="1">
    <location>
        <begin position="6"/>
        <end position="154"/>
    </location>
</feature>
<evidence type="ECO:0000313" key="2">
    <source>
        <dbReference type="EMBL" id="RHY19311.1"/>
    </source>
</evidence>
<dbReference type="Proteomes" id="UP000285060">
    <property type="component" value="Unassembled WGS sequence"/>
</dbReference>
<dbReference type="InterPro" id="IPR050863">
    <property type="entry name" value="CenT-Element_Derived"/>
</dbReference>
<protein>
    <recommendedName>
        <fullName evidence="1">DDE-1 domain-containing protein</fullName>
    </recommendedName>
</protein>
<dbReference type="VEuPathDB" id="FungiDB:H310_02394"/>
<gene>
    <name evidence="2" type="ORF">DYB32_010247</name>
</gene>
<dbReference type="PANTHER" id="PTHR19303:SF73">
    <property type="entry name" value="PROTEIN PDC2"/>
    <property type="match status" value="1"/>
</dbReference>
<dbReference type="InterPro" id="IPR004875">
    <property type="entry name" value="DDE_SF_endonuclease_dom"/>
</dbReference>
<dbReference type="PANTHER" id="PTHR19303">
    <property type="entry name" value="TRANSPOSON"/>
    <property type="match status" value="1"/>
</dbReference>
<dbReference type="GO" id="GO:0003677">
    <property type="term" value="F:DNA binding"/>
    <property type="evidence" value="ECO:0007669"/>
    <property type="project" value="TreeGrafter"/>
</dbReference>
<dbReference type="EMBL" id="QUSY01002954">
    <property type="protein sequence ID" value="RHY19311.1"/>
    <property type="molecule type" value="Genomic_DNA"/>
</dbReference>
<dbReference type="AlphaFoldDB" id="A0A3R6YWN8"/>
<dbReference type="Pfam" id="PF03184">
    <property type="entry name" value="DDE_1"/>
    <property type="match status" value="1"/>
</dbReference>
<proteinExistence type="predicted"/>
<evidence type="ECO:0000259" key="1">
    <source>
        <dbReference type="Pfam" id="PF03184"/>
    </source>
</evidence>
<keyword evidence="3" id="KW-1185">Reference proteome</keyword>
<name>A0A3R6YWN8_9STRA</name>
<evidence type="ECO:0000313" key="3">
    <source>
        <dbReference type="Proteomes" id="UP000285060"/>
    </source>
</evidence>
<reference evidence="2 3" key="1">
    <citation type="submission" date="2018-08" db="EMBL/GenBank/DDBJ databases">
        <title>Aphanomyces genome sequencing and annotation.</title>
        <authorList>
            <person name="Minardi D."/>
            <person name="Oidtmann B."/>
            <person name="Van Der Giezen M."/>
            <person name="Studholme D.J."/>
        </authorList>
    </citation>
    <scope>NUCLEOTIDE SEQUENCE [LARGE SCALE GENOMIC DNA]</scope>
    <source>
        <strain evidence="2 3">NJM0002</strain>
    </source>
</reference>
<dbReference type="GO" id="GO:0005634">
    <property type="term" value="C:nucleus"/>
    <property type="evidence" value="ECO:0007669"/>
    <property type="project" value="TreeGrafter"/>
</dbReference>
<dbReference type="Gene3D" id="3.30.420.10">
    <property type="entry name" value="Ribonuclease H-like superfamily/Ribonuclease H"/>
    <property type="match status" value="1"/>
</dbReference>
<sequence>MFGACTTTDMNIDYSSSSKGWMTSSIFGEWLKTFNESMVAQDRKVLLLVDNASSHKLPETLSNVNVRFLPPNTTAYLQPLDADVIAALKKKIQRRKTKYVLTKFEEIRRFHKAAGTVPSLQEIAEMHKVDMESAIQWAKEAWSEVESSTVSNCWRHTNILGDAMEKLAEGVQRVPLNPTPIHFITH</sequence>
<accession>A0A3R6YWN8</accession>